<protein>
    <submittedName>
        <fullName evidence="2">Uncharacterized protein</fullName>
    </submittedName>
</protein>
<evidence type="ECO:0000256" key="1">
    <source>
        <dbReference type="SAM" id="SignalP"/>
    </source>
</evidence>
<name>A0A450X4N0_9GAMM</name>
<feature type="chain" id="PRO_5019097271" evidence="1">
    <location>
        <begin position="24"/>
        <end position="65"/>
    </location>
</feature>
<dbReference type="AlphaFoldDB" id="A0A450X4N0"/>
<dbReference type="EMBL" id="CAADFM010000407">
    <property type="protein sequence ID" value="VFK24180.1"/>
    <property type="molecule type" value="Genomic_DNA"/>
</dbReference>
<proteinExistence type="predicted"/>
<organism evidence="2">
    <name type="scientific">Candidatus Kentrum sp. LPFa</name>
    <dbReference type="NCBI Taxonomy" id="2126335"/>
    <lineage>
        <taxon>Bacteria</taxon>
        <taxon>Pseudomonadati</taxon>
        <taxon>Pseudomonadota</taxon>
        <taxon>Gammaproteobacteria</taxon>
        <taxon>Candidatus Kentrum</taxon>
    </lineage>
</organism>
<accession>A0A450X4N0</accession>
<sequence>MKTLLTLTLLTLLNFATLQTTLAGMPQDSQQNVASAEQPPFNSAEFNALQKVLFGLFVTVNRACQ</sequence>
<reference evidence="2" key="1">
    <citation type="submission" date="2019-02" db="EMBL/GenBank/DDBJ databases">
        <authorList>
            <person name="Gruber-Vodicka R. H."/>
            <person name="Seah K. B. B."/>
        </authorList>
    </citation>
    <scope>NUCLEOTIDE SEQUENCE</scope>
    <source>
        <strain evidence="2">BECK_S312</strain>
    </source>
</reference>
<keyword evidence="1" id="KW-0732">Signal</keyword>
<gene>
    <name evidence="2" type="ORF">BECKLPF1236A_GA0070988_104072</name>
</gene>
<feature type="signal peptide" evidence="1">
    <location>
        <begin position="1"/>
        <end position="23"/>
    </location>
</feature>
<evidence type="ECO:0000313" key="2">
    <source>
        <dbReference type="EMBL" id="VFK24180.1"/>
    </source>
</evidence>